<sequence length="137" mass="15406">MSTNFPSSSSKNKPKSSTFDQFLIACGQAEVTIEPKINNKKLTINEELKLYKKTMIEFCSNQSLTATSSLEFWKKNFMHLPILSDLARGYLSTPGTSIASESAFSVSSYVNRKERARLSADNLCFTMFLKDKITPKN</sequence>
<evidence type="ECO:0000259" key="1">
    <source>
        <dbReference type="Pfam" id="PF05699"/>
    </source>
</evidence>
<organism evidence="2 3">
    <name type="scientific">Rotaria magnacalcarata</name>
    <dbReference type="NCBI Taxonomy" id="392030"/>
    <lineage>
        <taxon>Eukaryota</taxon>
        <taxon>Metazoa</taxon>
        <taxon>Spiralia</taxon>
        <taxon>Gnathifera</taxon>
        <taxon>Rotifera</taxon>
        <taxon>Eurotatoria</taxon>
        <taxon>Bdelloidea</taxon>
        <taxon>Philodinida</taxon>
        <taxon>Philodinidae</taxon>
        <taxon>Rotaria</taxon>
    </lineage>
</organism>
<protein>
    <recommendedName>
        <fullName evidence="1">HAT C-terminal dimerisation domain-containing protein</fullName>
    </recommendedName>
</protein>
<evidence type="ECO:0000313" key="2">
    <source>
        <dbReference type="EMBL" id="CAF5173505.1"/>
    </source>
</evidence>
<dbReference type="Proteomes" id="UP000676336">
    <property type="component" value="Unassembled WGS sequence"/>
</dbReference>
<dbReference type="InterPro" id="IPR008906">
    <property type="entry name" value="HATC_C_dom"/>
</dbReference>
<dbReference type="AlphaFoldDB" id="A0A8S3GYE8"/>
<name>A0A8S3GYE8_9BILA</name>
<dbReference type="Pfam" id="PF05699">
    <property type="entry name" value="Dimer_Tnp_hAT"/>
    <property type="match status" value="1"/>
</dbReference>
<dbReference type="EMBL" id="CAJOBI010313749">
    <property type="protein sequence ID" value="CAF5173505.1"/>
    <property type="molecule type" value="Genomic_DNA"/>
</dbReference>
<dbReference type="SUPFAM" id="SSF53098">
    <property type="entry name" value="Ribonuclease H-like"/>
    <property type="match status" value="1"/>
</dbReference>
<dbReference type="GO" id="GO:0046983">
    <property type="term" value="F:protein dimerization activity"/>
    <property type="evidence" value="ECO:0007669"/>
    <property type="project" value="InterPro"/>
</dbReference>
<comment type="caution">
    <text evidence="2">The sequence shown here is derived from an EMBL/GenBank/DDBJ whole genome shotgun (WGS) entry which is preliminary data.</text>
</comment>
<gene>
    <name evidence="2" type="ORF">SMN809_LOCUS66637</name>
</gene>
<evidence type="ECO:0000313" key="3">
    <source>
        <dbReference type="Proteomes" id="UP000676336"/>
    </source>
</evidence>
<accession>A0A8S3GYE8</accession>
<feature type="domain" description="HAT C-terminal dimerisation" evidence="1">
    <location>
        <begin position="62"/>
        <end position="132"/>
    </location>
</feature>
<dbReference type="InterPro" id="IPR012337">
    <property type="entry name" value="RNaseH-like_sf"/>
</dbReference>
<reference evidence="2" key="1">
    <citation type="submission" date="2021-02" db="EMBL/GenBank/DDBJ databases">
        <authorList>
            <person name="Nowell W R."/>
        </authorList>
    </citation>
    <scope>NUCLEOTIDE SEQUENCE</scope>
</reference>
<proteinExistence type="predicted"/>